<dbReference type="AlphaFoldDB" id="A0A4Y8LQM5"/>
<organism evidence="3 4">
    <name type="scientific">Cohnella luojiensis</name>
    <dbReference type="NCBI Taxonomy" id="652876"/>
    <lineage>
        <taxon>Bacteria</taxon>
        <taxon>Bacillati</taxon>
        <taxon>Bacillota</taxon>
        <taxon>Bacilli</taxon>
        <taxon>Bacillales</taxon>
        <taxon>Paenibacillaceae</taxon>
        <taxon>Cohnella</taxon>
    </lineage>
</organism>
<dbReference type="RefSeq" id="WP_135153734.1">
    <property type="nucleotide sequence ID" value="NZ_SOMN01000032.1"/>
</dbReference>
<sequence length="88" mass="9940">MNYALFHHERMDGSGYPFGLEGCKIHPYQQWISIFDMFDTLVAVTVPRCCRSRCWRFLYCGVGVIRHGQSMPSSQKHGVISPGDDGAS</sequence>
<feature type="domain" description="HD-GYP" evidence="2">
    <location>
        <begin position="1"/>
        <end position="88"/>
    </location>
</feature>
<proteinExistence type="predicted"/>
<dbReference type="EMBL" id="SOMN01000032">
    <property type="protein sequence ID" value="TFE23682.1"/>
    <property type="molecule type" value="Genomic_DNA"/>
</dbReference>
<reference evidence="3 4" key="1">
    <citation type="submission" date="2019-03" db="EMBL/GenBank/DDBJ databases">
        <title>Cohnella endophytica sp. nov., a novel endophytic bacterium isolated from bark of Sonneratia apetala.</title>
        <authorList>
            <person name="Tuo L."/>
        </authorList>
    </citation>
    <scope>NUCLEOTIDE SEQUENCE [LARGE SCALE GENOMIC DNA]</scope>
    <source>
        <strain evidence="3 4">CCTCC AB 208254</strain>
    </source>
</reference>
<accession>A0A4Y8LQM5</accession>
<dbReference type="InterPro" id="IPR003607">
    <property type="entry name" value="HD/PDEase_dom"/>
</dbReference>
<evidence type="ECO:0000256" key="1">
    <source>
        <dbReference type="SAM" id="MobiDB-lite"/>
    </source>
</evidence>
<gene>
    <name evidence="3" type="ORF">E2980_18595</name>
</gene>
<dbReference type="CDD" id="cd00077">
    <property type="entry name" value="HDc"/>
    <property type="match status" value="1"/>
</dbReference>
<dbReference type="Gene3D" id="1.10.3210.10">
    <property type="entry name" value="Hypothetical protein af1432"/>
    <property type="match status" value="1"/>
</dbReference>
<dbReference type="Proteomes" id="UP000297900">
    <property type="component" value="Unassembled WGS sequence"/>
</dbReference>
<evidence type="ECO:0000313" key="4">
    <source>
        <dbReference type="Proteomes" id="UP000297900"/>
    </source>
</evidence>
<dbReference type="PROSITE" id="PS51832">
    <property type="entry name" value="HD_GYP"/>
    <property type="match status" value="1"/>
</dbReference>
<protein>
    <recommendedName>
        <fullName evidence="2">HD-GYP domain-containing protein</fullName>
    </recommendedName>
</protein>
<evidence type="ECO:0000313" key="3">
    <source>
        <dbReference type="EMBL" id="TFE23682.1"/>
    </source>
</evidence>
<keyword evidence="4" id="KW-1185">Reference proteome</keyword>
<feature type="region of interest" description="Disordered" evidence="1">
    <location>
        <begin position="69"/>
        <end position="88"/>
    </location>
</feature>
<comment type="caution">
    <text evidence="3">The sequence shown here is derived from an EMBL/GenBank/DDBJ whole genome shotgun (WGS) entry which is preliminary data.</text>
</comment>
<name>A0A4Y8LQM5_9BACL</name>
<evidence type="ECO:0000259" key="2">
    <source>
        <dbReference type="PROSITE" id="PS51832"/>
    </source>
</evidence>
<dbReference type="Pfam" id="PF13487">
    <property type="entry name" value="HD_5"/>
    <property type="match status" value="1"/>
</dbReference>
<dbReference type="OrthoDB" id="9759601at2"/>
<dbReference type="InterPro" id="IPR037522">
    <property type="entry name" value="HD_GYP_dom"/>
</dbReference>